<comment type="caution">
    <text evidence="1">The sequence shown here is derived from an EMBL/GenBank/DDBJ whole genome shotgun (WGS) entry which is preliminary data.</text>
</comment>
<evidence type="ECO:0000313" key="2">
    <source>
        <dbReference type="Proteomes" id="UP001156905"/>
    </source>
</evidence>
<dbReference type="RefSeq" id="WP_284274292.1">
    <property type="nucleotide sequence ID" value="NZ_BSOW01000042.1"/>
</dbReference>
<proteinExistence type="predicted"/>
<name>A0ABQ6B9T3_9BRAD</name>
<dbReference type="EMBL" id="BSOW01000042">
    <property type="protein sequence ID" value="GLR91122.1"/>
    <property type="molecule type" value="Genomic_DNA"/>
</dbReference>
<gene>
    <name evidence="1" type="ORF">GCM10007857_78380</name>
</gene>
<evidence type="ECO:0000313" key="1">
    <source>
        <dbReference type="EMBL" id="GLR91122.1"/>
    </source>
</evidence>
<organism evidence="1 2">
    <name type="scientific">Bradyrhizobium iriomotense</name>
    <dbReference type="NCBI Taxonomy" id="441950"/>
    <lineage>
        <taxon>Bacteria</taxon>
        <taxon>Pseudomonadati</taxon>
        <taxon>Pseudomonadota</taxon>
        <taxon>Alphaproteobacteria</taxon>
        <taxon>Hyphomicrobiales</taxon>
        <taxon>Nitrobacteraceae</taxon>
        <taxon>Bradyrhizobium</taxon>
    </lineage>
</organism>
<accession>A0ABQ6B9T3</accession>
<dbReference type="Proteomes" id="UP001156905">
    <property type="component" value="Unassembled WGS sequence"/>
</dbReference>
<reference evidence="2" key="1">
    <citation type="journal article" date="2019" name="Int. J. Syst. Evol. Microbiol.">
        <title>The Global Catalogue of Microorganisms (GCM) 10K type strain sequencing project: providing services to taxonomists for standard genome sequencing and annotation.</title>
        <authorList>
            <consortium name="The Broad Institute Genomics Platform"/>
            <consortium name="The Broad Institute Genome Sequencing Center for Infectious Disease"/>
            <person name="Wu L."/>
            <person name="Ma J."/>
        </authorList>
    </citation>
    <scope>NUCLEOTIDE SEQUENCE [LARGE SCALE GENOMIC DNA]</scope>
    <source>
        <strain evidence="2">NBRC 102520</strain>
    </source>
</reference>
<sequence>MPKHNLKRIALQVPLDNTDTVITVDADELRVEYLKGGYEGRTNFVSEIPADWTDQDLAKIIWLPIAPRATRNRQFRARGSLLSEMIPVA</sequence>
<evidence type="ECO:0008006" key="3">
    <source>
        <dbReference type="Google" id="ProtNLM"/>
    </source>
</evidence>
<keyword evidence="2" id="KW-1185">Reference proteome</keyword>
<protein>
    <recommendedName>
        <fullName evidence="3">KTSC domain-containing protein</fullName>
    </recommendedName>
</protein>